<dbReference type="InterPro" id="IPR038330">
    <property type="entry name" value="TspO/MBR-related_sf"/>
</dbReference>
<feature type="transmembrane region" description="Helical" evidence="6">
    <location>
        <begin position="188"/>
        <end position="205"/>
    </location>
</feature>
<name>A0ABU8TB00_9PSEU</name>
<evidence type="ECO:0000256" key="5">
    <source>
        <dbReference type="ARBA" id="ARBA00023136"/>
    </source>
</evidence>
<feature type="transmembrane region" description="Helical" evidence="6">
    <location>
        <begin position="160"/>
        <end position="182"/>
    </location>
</feature>
<dbReference type="PANTHER" id="PTHR33802">
    <property type="entry name" value="SI:CH211-161H7.5-RELATED"/>
    <property type="match status" value="1"/>
</dbReference>
<feature type="transmembrane region" description="Helical" evidence="6">
    <location>
        <begin position="212"/>
        <end position="228"/>
    </location>
</feature>
<dbReference type="Gene3D" id="1.20.1260.100">
    <property type="entry name" value="TspO/MBR protein"/>
    <property type="match status" value="1"/>
</dbReference>
<feature type="transmembrane region" description="Helical" evidence="6">
    <location>
        <begin position="234"/>
        <end position="255"/>
    </location>
</feature>
<comment type="subcellular location">
    <subcellularLocation>
        <location evidence="1">Membrane</location>
        <topology evidence="1">Multi-pass membrane protein</topology>
    </subcellularLocation>
</comment>
<dbReference type="Proteomes" id="UP001364211">
    <property type="component" value="Unassembled WGS sequence"/>
</dbReference>
<dbReference type="RefSeq" id="WP_340293071.1">
    <property type="nucleotide sequence ID" value="NZ_JBBJUP010000017.1"/>
</dbReference>
<keyword evidence="5 6" id="KW-0472">Membrane</keyword>
<comment type="caution">
    <text evidence="7">The sequence shown here is derived from an EMBL/GenBank/DDBJ whole genome shotgun (WGS) entry which is preliminary data.</text>
</comment>
<keyword evidence="3 6" id="KW-0812">Transmembrane</keyword>
<accession>A0ABU8TB00</accession>
<feature type="transmembrane region" description="Helical" evidence="6">
    <location>
        <begin position="21"/>
        <end position="39"/>
    </location>
</feature>
<dbReference type="EMBL" id="JBBJUP010000017">
    <property type="protein sequence ID" value="MEJ8281141.1"/>
    <property type="molecule type" value="Genomic_DNA"/>
</dbReference>
<dbReference type="PANTHER" id="PTHR33802:SF1">
    <property type="entry name" value="XK-RELATED PROTEIN"/>
    <property type="match status" value="1"/>
</dbReference>
<proteinExistence type="inferred from homology"/>
<feature type="transmembrane region" description="Helical" evidence="6">
    <location>
        <begin position="59"/>
        <end position="82"/>
    </location>
</feature>
<keyword evidence="4 6" id="KW-1133">Transmembrane helix</keyword>
<evidence type="ECO:0000256" key="1">
    <source>
        <dbReference type="ARBA" id="ARBA00004141"/>
    </source>
</evidence>
<dbReference type="Pfam" id="PF03073">
    <property type="entry name" value="TspO_MBR"/>
    <property type="match status" value="1"/>
</dbReference>
<evidence type="ECO:0000256" key="6">
    <source>
        <dbReference type="SAM" id="Phobius"/>
    </source>
</evidence>
<sequence>MASTTARAGRPVGPATAADTARTWVVLAAAVLQAVAGSLGGSGVFGEDQRVLSDRYPSLITPATVAFSIWGLIYVALLVYAVYQSLPGQRSRPVHRATGWLFVVSAACNAGWIVVFSQEFLGTAQLLIVALLVTLALTLRRLAAFPADGVADRALLHGPLAFYAGWVSLATVAGFSVTLTYWGLPLGPVTAAVLLLVGVVAAGLATRRTTAALPYAATAAWALFWVAVESGSAGTVPVAVVAAAGVVAVVVAAVLRAREGLRPAFG</sequence>
<evidence type="ECO:0000256" key="3">
    <source>
        <dbReference type="ARBA" id="ARBA00022692"/>
    </source>
</evidence>
<keyword evidence="8" id="KW-1185">Reference proteome</keyword>
<dbReference type="InterPro" id="IPR004307">
    <property type="entry name" value="TspO_MBR"/>
</dbReference>
<evidence type="ECO:0000313" key="7">
    <source>
        <dbReference type="EMBL" id="MEJ8281141.1"/>
    </source>
</evidence>
<comment type="similarity">
    <text evidence="2">Belongs to the TspO/BZRP family.</text>
</comment>
<organism evidence="7 8">
    <name type="scientific">Pseudonocardia spirodelae</name>
    <dbReference type="NCBI Taxonomy" id="3133431"/>
    <lineage>
        <taxon>Bacteria</taxon>
        <taxon>Bacillati</taxon>
        <taxon>Actinomycetota</taxon>
        <taxon>Actinomycetes</taxon>
        <taxon>Pseudonocardiales</taxon>
        <taxon>Pseudonocardiaceae</taxon>
        <taxon>Pseudonocardia</taxon>
    </lineage>
</organism>
<evidence type="ECO:0000313" key="8">
    <source>
        <dbReference type="Proteomes" id="UP001364211"/>
    </source>
</evidence>
<gene>
    <name evidence="7" type="ORF">WJX68_19530</name>
</gene>
<protein>
    <submittedName>
        <fullName evidence="7">Tryptophan-rich sensory protein</fullName>
    </submittedName>
</protein>
<feature type="transmembrane region" description="Helical" evidence="6">
    <location>
        <begin position="120"/>
        <end position="139"/>
    </location>
</feature>
<evidence type="ECO:0000256" key="4">
    <source>
        <dbReference type="ARBA" id="ARBA00022989"/>
    </source>
</evidence>
<feature type="transmembrane region" description="Helical" evidence="6">
    <location>
        <begin position="94"/>
        <end position="114"/>
    </location>
</feature>
<reference evidence="7 8" key="1">
    <citation type="submission" date="2024-03" db="EMBL/GenBank/DDBJ databases">
        <title>Draft genome sequence of Pseudonocardia sp. DW16-2.</title>
        <authorList>
            <person name="Duangmal K."/>
        </authorList>
    </citation>
    <scope>NUCLEOTIDE SEQUENCE [LARGE SCALE GENOMIC DNA]</scope>
    <source>
        <strain evidence="7 8">DW16-2</strain>
    </source>
</reference>
<evidence type="ECO:0000256" key="2">
    <source>
        <dbReference type="ARBA" id="ARBA00007524"/>
    </source>
</evidence>